<accession>A1ZQE8</accession>
<protein>
    <submittedName>
        <fullName evidence="7">Polysaccharide biosynthesis protein</fullName>
    </submittedName>
</protein>
<dbReference type="GO" id="GO:0005886">
    <property type="term" value="C:plasma membrane"/>
    <property type="evidence" value="ECO:0007669"/>
    <property type="project" value="UniProtKB-SubCell"/>
</dbReference>
<keyword evidence="5 6" id="KW-0472">Membrane</keyword>
<keyword evidence="4 6" id="KW-1133">Transmembrane helix</keyword>
<comment type="subcellular location">
    <subcellularLocation>
        <location evidence="1">Cell membrane</location>
        <topology evidence="1">Multi-pass membrane protein</topology>
    </subcellularLocation>
</comment>
<proteinExistence type="predicted"/>
<dbReference type="RefSeq" id="WP_002699645.1">
    <property type="nucleotide sequence ID" value="NZ_AAWS01000024.1"/>
</dbReference>
<dbReference type="AlphaFoldDB" id="A1ZQE8"/>
<feature type="transmembrane region" description="Helical" evidence="6">
    <location>
        <begin position="149"/>
        <end position="169"/>
    </location>
</feature>
<reference evidence="7 8" key="1">
    <citation type="submission" date="2007-01" db="EMBL/GenBank/DDBJ databases">
        <authorList>
            <person name="Haygood M."/>
            <person name="Podell S."/>
            <person name="Anderson C."/>
            <person name="Hopkinson B."/>
            <person name="Roe K."/>
            <person name="Barbeau K."/>
            <person name="Gaasterland T."/>
            <person name="Ferriera S."/>
            <person name="Johnson J."/>
            <person name="Kravitz S."/>
            <person name="Beeson K."/>
            <person name="Sutton G."/>
            <person name="Rogers Y.-H."/>
            <person name="Friedman R."/>
            <person name="Frazier M."/>
            <person name="Venter J.C."/>
        </authorList>
    </citation>
    <scope>NUCLEOTIDE SEQUENCE [LARGE SCALE GENOMIC DNA]</scope>
    <source>
        <strain evidence="7 8">ATCC 23134</strain>
    </source>
</reference>
<dbReference type="Proteomes" id="UP000004095">
    <property type="component" value="Unassembled WGS sequence"/>
</dbReference>
<dbReference type="eggNOG" id="COG2244">
    <property type="taxonomic scope" value="Bacteria"/>
</dbReference>
<dbReference type="InterPro" id="IPR002797">
    <property type="entry name" value="Polysacc_synth"/>
</dbReference>
<dbReference type="EMBL" id="AAWS01000024">
    <property type="protein sequence ID" value="EAY27320.1"/>
    <property type="molecule type" value="Genomic_DNA"/>
</dbReference>
<evidence type="ECO:0000256" key="5">
    <source>
        <dbReference type="ARBA" id="ARBA00023136"/>
    </source>
</evidence>
<comment type="caution">
    <text evidence="7">The sequence shown here is derived from an EMBL/GenBank/DDBJ whole genome shotgun (WGS) entry which is preliminary data.</text>
</comment>
<dbReference type="OrthoDB" id="9814608at2"/>
<dbReference type="PANTHER" id="PTHR30250:SF11">
    <property type="entry name" value="O-ANTIGEN TRANSPORTER-RELATED"/>
    <property type="match status" value="1"/>
</dbReference>
<feature type="transmembrane region" description="Helical" evidence="6">
    <location>
        <begin position="236"/>
        <end position="258"/>
    </location>
</feature>
<gene>
    <name evidence="7" type="ORF">M23134_08272</name>
</gene>
<dbReference type="InterPro" id="IPR050833">
    <property type="entry name" value="Poly_Biosynth_Transport"/>
</dbReference>
<feature type="transmembrane region" description="Helical" evidence="6">
    <location>
        <begin position="385"/>
        <end position="405"/>
    </location>
</feature>
<dbReference type="Pfam" id="PF01943">
    <property type="entry name" value="Polysacc_synt"/>
    <property type="match status" value="1"/>
</dbReference>
<evidence type="ECO:0000256" key="4">
    <source>
        <dbReference type="ARBA" id="ARBA00022989"/>
    </source>
</evidence>
<name>A1ZQE8_MICM2</name>
<feature type="transmembrane region" description="Helical" evidence="6">
    <location>
        <begin position="195"/>
        <end position="215"/>
    </location>
</feature>
<feature type="transmembrane region" description="Helical" evidence="6">
    <location>
        <begin position="320"/>
        <end position="346"/>
    </location>
</feature>
<evidence type="ECO:0000256" key="1">
    <source>
        <dbReference type="ARBA" id="ARBA00004651"/>
    </source>
</evidence>
<keyword evidence="8" id="KW-1185">Reference proteome</keyword>
<feature type="transmembrane region" description="Helical" evidence="6">
    <location>
        <begin position="83"/>
        <end position="106"/>
    </location>
</feature>
<keyword evidence="3 6" id="KW-0812">Transmembrane</keyword>
<feature type="transmembrane region" description="Helical" evidence="6">
    <location>
        <begin position="445"/>
        <end position="463"/>
    </location>
</feature>
<sequence>MSVLKKLAGETILYGMSSIVGRMLNFLLVPLYTAVLAAADYGFQSELYVYVAFLNVLYAYGMETTFFRYAAKAENDPQEIYNTALSYILVTSTIFSTLLIVCAQPIARSLGHPESSHLIVWLAIIIAVDAVLIIPYARLRLENKAKQFAVTKLINIFVNIGCNLFFLYFCKNIYEGKFLTQYQALVARVYNPDMGIGYIILSNLVANALVLLLLYRSFLRFRFRLNWVQFRPMFIYSYPLMFMGIAGIASQLLDTIMLKYYLPEGYYYGKSNEAVVGIYRACGKLAIFMNLGIQAFKYAADPFFFSRAEDKKAPELFARVMKYFIITGAVFMVGIGLNLDIIVLLLRKPVYREAIGAVPFMLLGYLFLGVYTNLSIWFKLTDKTFYGTWLVTGGALLSLLLNYWLIPVMGYMGSAVALLVVYMGMTVASYLIGQKHFYVPYQVKSALVHIGLAAVLVFGVQFVNLGSALMNFLLHQGLFVGYLALLVVIEWQDIKTLIARLKNRKQPKQ</sequence>
<evidence type="ECO:0000256" key="3">
    <source>
        <dbReference type="ARBA" id="ARBA00022692"/>
    </source>
</evidence>
<evidence type="ECO:0000256" key="6">
    <source>
        <dbReference type="SAM" id="Phobius"/>
    </source>
</evidence>
<feature type="transmembrane region" description="Helical" evidence="6">
    <location>
        <begin position="12"/>
        <end position="35"/>
    </location>
</feature>
<feature type="transmembrane region" description="Helical" evidence="6">
    <location>
        <begin position="469"/>
        <end position="491"/>
    </location>
</feature>
<evidence type="ECO:0000313" key="7">
    <source>
        <dbReference type="EMBL" id="EAY27320.1"/>
    </source>
</evidence>
<dbReference type="PANTHER" id="PTHR30250">
    <property type="entry name" value="PST FAMILY PREDICTED COLANIC ACID TRANSPORTER"/>
    <property type="match status" value="1"/>
</dbReference>
<organism evidence="7 8">
    <name type="scientific">Microscilla marina ATCC 23134</name>
    <dbReference type="NCBI Taxonomy" id="313606"/>
    <lineage>
        <taxon>Bacteria</taxon>
        <taxon>Pseudomonadati</taxon>
        <taxon>Bacteroidota</taxon>
        <taxon>Cytophagia</taxon>
        <taxon>Cytophagales</taxon>
        <taxon>Microscillaceae</taxon>
        <taxon>Microscilla</taxon>
    </lineage>
</organism>
<feature type="transmembrane region" description="Helical" evidence="6">
    <location>
        <begin position="411"/>
        <end position="433"/>
    </location>
</feature>
<feature type="transmembrane region" description="Helical" evidence="6">
    <location>
        <begin position="118"/>
        <end position="137"/>
    </location>
</feature>
<evidence type="ECO:0000313" key="8">
    <source>
        <dbReference type="Proteomes" id="UP000004095"/>
    </source>
</evidence>
<evidence type="ECO:0000256" key="2">
    <source>
        <dbReference type="ARBA" id="ARBA00022475"/>
    </source>
</evidence>
<feature type="transmembrane region" description="Helical" evidence="6">
    <location>
        <begin position="358"/>
        <end position="378"/>
    </location>
</feature>
<keyword evidence="2" id="KW-1003">Cell membrane</keyword>
<feature type="transmembrane region" description="Helical" evidence="6">
    <location>
        <begin position="278"/>
        <end position="299"/>
    </location>
</feature>
<feature type="transmembrane region" description="Helical" evidence="6">
    <location>
        <begin position="47"/>
        <end position="71"/>
    </location>
</feature>